<sequence length="72" mass="8387">MGSLVHLFVHSHGHNVALKKEFGIDAPPERQNDLRFSVLEIADLHTMKKEIEARESHWKEILMTRLHGYNLN</sequence>
<gene>
    <name evidence="1" type="ORF">PS880_06068</name>
</gene>
<proteinExistence type="predicted"/>
<protein>
    <submittedName>
        <fullName evidence="1">Uncharacterized protein</fullName>
    </submittedName>
</protein>
<dbReference type="AlphaFoldDB" id="A0A5E7QBZ0"/>
<evidence type="ECO:0000313" key="1">
    <source>
        <dbReference type="EMBL" id="VVP59762.1"/>
    </source>
</evidence>
<reference evidence="1 2" key="1">
    <citation type="submission" date="2019-09" db="EMBL/GenBank/DDBJ databases">
        <authorList>
            <person name="Chandra G."/>
            <person name="Truman W A."/>
        </authorList>
    </citation>
    <scope>NUCLEOTIDE SEQUENCE [LARGE SCALE GENOMIC DNA]</scope>
    <source>
        <strain evidence="1">PS880</strain>
    </source>
</reference>
<dbReference type="EMBL" id="CABVIH010000049">
    <property type="protein sequence ID" value="VVP59762.1"/>
    <property type="molecule type" value="Genomic_DNA"/>
</dbReference>
<name>A0A5E7QBZ0_PSEFL</name>
<dbReference type="Proteomes" id="UP000375525">
    <property type="component" value="Unassembled WGS sequence"/>
</dbReference>
<organism evidence="1 2">
    <name type="scientific">Pseudomonas fluorescens</name>
    <dbReference type="NCBI Taxonomy" id="294"/>
    <lineage>
        <taxon>Bacteria</taxon>
        <taxon>Pseudomonadati</taxon>
        <taxon>Pseudomonadota</taxon>
        <taxon>Gammaproteobacteria</taxon>
        <taxon>Pseudomonadales</taxon>
        <taxon>Pseudomonadaceae</taxon>
        <taxon>Pseudomonas</taxon>
    </lineage>
</organism>
<evidence type="ECO:0000313" key="2">
    <source>
        <dbReference type="Proteomes" id="UP000375525"/>
    </source>
</evidence>
<accession>A0A5E7QBZ0</accession>